<reference evidence="1 2" key="1">
    <citation type="journal article" date="2019" name="Int. J. Syst. Evol. Microbiol.">
        <title>The Global Catalogue of Microorganisms (GCM) 10K type strain sequencing project: providing services to taxonomists for standard genome sequencing and annotation.</title>
        <authorList>
            <consortium name="The Broad Institute Genomics Platform"/>
            <consortium name="The Broad Institute Genome Sequencing Center for Infectious Disease"/>
            <person name="Wu L."/>
            <person name="Ma J."/>
        </authorList>
    </citation>
    <scope>NUCLEOTIDE SEQUENCE [LARGE SCALE GENOMIC DNA]</scope>
    <source>
        <strain evidence="1 2">NBRC 111368</strain>
    </source>
</reference>
<sequence length="272" mass="30311">MSTGPTGGRRRTRLRVAAEGVRTRPPKHLRDRVDPELVALTAEPYTTVEGTDERLRALRAAFERRGDRRALFLSVYSRMTGAVAKRVERGEFEDPEWVSAYLVAFANLYREAVHAYEIGDAGALADAWLLAFDAAERGDCLVVQDTALGVNAHINYDLALALDRVGIGPNRARKFADHAAVTEVIRNVLDETQEALADRGAPGLETVDESLGSFDERFLVFTVDQCRDSAWRTAVALRSRFSLRRRLARWLNDVTSTGVARLILTSRANERL</sequence>
<name>A0ABD5S038_9EURY</name>
<dbReference type="Pfam" id="PF19458">
    <property type="entry name" value="DUF5995"/>
    <property type="match status" value="1"/>
</dbReference>
<dbReference type="EMBL" id="JBHSWU010000371">
    <property type="protein sequence ID" value="MFC6725055.1"/>
    <property type="molecule type" value="Genomic_DNA"/>
</dbReference>
<evidence type="ECO:0000313" key="1">
    <source>
        <dbReference type="EMBL" id="MFC6725055.1"/>
    </source>
</evidence>
<organism evidence="1 2">
    <name type="scientific">Halobium palmae</name>
    <dbReference type="NCBI Taxonomy" id="1776492"/>
    <lineage>
        <taxon>Archaea</taxon>
        <taxon>Methanobacteriati</taxon>
        <taxon>Methanobacteriota</taxon>
        <taxon>Stenosarchaea group</taxon>
        <taxon>Halobacteria</taxon>
        <taxon>Halobacteriales</taxon>
        <taxon>Haloferacaceae</taxon>
        <taxon>Halobium</taxon>
    </lineage>
</organism>
<dbReference type="Proteomes" id="UP001596328">
    <property type="component" value="Unassembled WGS sequence"/>
</dbReference>
<proteinExistence type="predicted"/>
<dbReference type="AlphaFoldDB" id="A0ABD5S038"/>
<dbReference type="InterPro" id="IPR046037">
    <property type="entry name" value="DUF5995"/>
</dbReference>
<evidence type="ECO:0000313" key="2">
    <source>
        <dbReference type="Proteomes" id="UP001596328"/>
    </source>
</evidence>
<protein>
    <submittedName>
        <fullName evidence="1">DUF5995 family protein</fullName>
    </submittedName>
</protein>
<comment type="caution">
    <text evidence="1">The sequence shown here is derived from an EMBL/GenBank/DDBJ whole genome shotgun (WGS) entry which is preliminary data.</text>
</comment>
<keyword evidence="2" id="KW-1185">Reference proteome</keyword>
<feature type="non-terminal residue" evidence="1">
    <location>
        <position position="272"/>
    </location>
</feature>
<accession>A0ABD5S038</accession>
<gene>
    <name evidence="1" type="ORF">ACFQE1_11865</name>
</gene>